<dbReference type="OrthoDB" id="6162682at2759"/>
<evidence type="ECO:0000313" key="3">
    <source>
        <dbReference type="Proteomes" id="UP000596742"/>
    </source>
</evidence>
<dbReference type="Proteomes" id="UP000596742">
    <property type="component" value="Unassembled WGS sequence"/>
</dbReference>
<feature type="compositionally biased region" description="Polar residues" evidence="1">
    <location>
        <begin position="98"/>
        <end position="111"/>
    </location>
</feature>
<keyword evidence="3" id="KW-1185">Reference proteome</keyword>
<name>A0A8B6C9F6_MYTGA</name>
<gene>
    <name evidence="2" type="ORF">MGAL_10B072441</name>
</gene>
<feature type="region of interest" description="Disordered" evidence="1">
    <location>
        <begin position="83"/>
        <end position="143"/>
    </location>
</feature>
<dbReference type="EMBL" id="UYJE01001402">
    <property type="protein sequence ID" value="VDI01918.1"/>
    <property type="molecule type" value="Genomic_DNA"/>
</dbReference>
<organism evidence="2 3">
    <name type="scientific">Mytilus galloprovincialis</name>
    <name type="common">Mediterranean mussel</name>
    <dbReference type="NCBI Taxonomy" id="29158"/>
    <lineage>
        <taxon>Eukaryota</taxon>
        <taxon>Metazoa</taxon>
        <taxon>Spiralia</taxon>
        <taxon>Lophotrochozoa</taxon>
        <taxon>Mollusca</taxon>
        <taxon>Bivalvia</taxon>
        <taxon>Autobranchia</taxon>
        <taxon>Pteriomorphia</taxon>
        <taxon>Mytilida</taxon>
        <taxon>Mytiloidea</taxon>
        <taxon>Mytilidae</taxon>
        <taxon>Mytilinae</taxon>
        <taxon>Mytilus</taxon>
    </lineage>
</organism>
<protein>
    <submittedName>
        <fullName evidence="2">Uncharacterized protein</fullName>
    </submittedName>
</protein>
<sequence>MPFPDNFHSQKTFNSSEQVVPYTALEGRMEADLPNEKGAAEHSHDKNSMECSDVKIEVNSQHQPTYNSCDLIEDDKDVLQLETETQQDLSDSLHPKECSSNMDQDKNNNVCSDDFSLDLDEDSNQHDPKQHQYPSGSGTQPWCPTFSVPLDTGDTDMGYSSHSACSSCQQGSQTDSGQNINFTDVEYAEDCFDGDDEMEDLLFHFDRFFRNRYEELLTEQGMHVRQIIKKAAKSYDDKCCIADTDPNSVEVTDKATQTVVVEKFSLPPIIIEDSSCQALERLEDHNKIPTKSLPLDQPGTACLSKDKQFLKILSLTCAVSNLLHRKEYKT</sequence>
<reference evidence="2" key="1">
    <citation type="submission" date="2018-11" db="EMBL/GenBank/DDBJ databases">
        <authorList>
            <person name="Alioto T."/>
            <person name="Alioto T."/>
        </authorList>
    </citation>
    <scope>NUCLEOTIDE SEQUENCE</scope>
</reference>
<evidence type="ECO:0000256" key="1">
    <source>
        <dbReference type="SAM" id="MobiDB-lite"/>
    </source>
</evidence>
<accession>A0A8B6C9F6</accession>
<dbReference type="AlphaFoldDB" id="A0A8B6C9F6"/>
<evidence type="ECO:0000313" key="2">
    <source>
        <dbReference type="EMBL" id="VDI01918.1"/>
    </source>
</evidence>
<comment type="caution">
    <text evidence="2">The sequence shown here is derived from an EMBL/GenBank/DDBJ whole genome shotgun (WGS) entry which is preliminary data.</text>
</comment>
<proteinExistence type="predicted"/>
<feature type="compositionally biased region" description="Polar residues" evidence="1">
    <location>
        <begin position="132"/>
        <end position="142"/>
    </location>
</feature>